<gene>
    <name evidence="1" type="ORF">EJ03DRAFT_10386</name>
</gene>
<organism evidence="1 2">
    <name type="scientific">Teratosphaeria nubilosa</name>
    <dbReference type="NCBI Taxonomy" id="161662"/>
    <lineage>
        <taxon>Eukaryota</taxon>
        <taxon>Fungi</taxon>
        <taxon>Dikarya</taxon>
        <taxon>Ascomycota</taxon>
        <taxon>Pezizomycotina</taxon>
        <taxon>Dothideomycetes</taxon>
        <taxon>Dothideomycetidae</taxon>
        <taxon>Mycosphaerellales</taxon>
        <taxon>Teratosphaeriaceae</taxon>
        <taxon>Teratosphaeria</taxon>
    </lineage>
</organism>
<dbReference type="AlphaFoldDB" id="A0A6G1LH21"/>
<proteinExistence type="predicted"/>
<sequence length="202" mass="21566">MGISATSAVSPSRCAPVVCALLPHRVNLAASELYQDLRACAVKLSISAGSRDVAPIRLFLVAGSSCACAHHKFLQWDAPSPGFPPTTAERRPLAVRPVGLAARITCRSLQCTAIEVMAAGGSEPRRPSFRQLPSAYCFGRCSSGQPAVDGEEDEYVAPIALLHGITRSLPRLPSHHSLSVFDDLCVRLACHWLRSVPALWAA</sequence>
<dbReference type="EMBL" id="ML995817">
    <property type="protein sequence ID" value="KAF2771872.1"/>
    <property type="molecule type" value="Genomic_DNA"/>
</dbReference>
<reference evidence="1" key="1">
    <citation type="journal article" date="2020" name="Stud. Mycol.">
        <title>101 Dothideomycetes genomes: a test case for predicting lifestyles and emergence of pathogens.</title>
        <authorList>
            <person name="Haridas S."/>
            <person name="Albert R."/>
            <person name="Binder M."/>
            <person name="Bloem J."/>
            <person name="Labutti K."/>
            <person name="Salamov A."/>
            <person name="Andreopoulos B."/>
            <person name="Baker S."/>
            <person name="Barry K."/>
            <person name="Bills G."/>
            <person name="Bluhm B."/>
            <person name="Cannon C."/>
            <person name="Castanera R."/>
            <person name="Culley D."/>
            <person name="Daum C."/>
            <person name="Ezra D."/>
            <person name="Gonzalez J."/>
            <person name="Henrissat B."/>
            <person name="Kuo A."/>
            <person name="Liang C."/>
            <person name="Lipzen A."/>
            <person name="Lutzoni F."/>
            <person name="Magnuson J."/>
            <person name="Mondo S."/>
            <person name="Nolan M."/>
            <person name="Ohm R."/>
            <person name="Pangilinan J."/>
            <person name="Park H.-J."/>
            <person name="Ramirez L."/>
            <person name="Alfaro M."/>
            <person name="Sun H."/>
            <person name="Tritt A."/>
            <person name="Yoshinaga Y."/>
            <person name="Zwiers L.-H."/>
            <person name="Turgeon B."/>
            <person name="Goodwin S."/>
            <person name="Spatafora J."/>
            <person name="Crous P."/>
            <person name="Grigoriev I."/>
        </authorList>
    </citation>
    <scope>NUCLEOTIDE SEQUENCE</scope>
    <source>
        <strain evidence="1">CBS 116005</strain>
    </source>
</reference>
<protein>
    <submittedName>
        <fullName evidence="1">Uncharacterized protein</fullName>
    </submittedName>
</protein>
<keyword evidence="2" id="KW-1185">Reference proteome</keyword>
<accession>A0A6G1LH21</accession>
<evidence type="ECO:0000313" key="1">
    <source>
        <dbReference type="EMBL" id="KAF2771872.1"/>
    </source>
</evidence>
<evidence type="ECO:0000313" key="2">
    <source>
        <dbReference type="Proteomes" id="UP000799436"/>
    </source>
</evidence>
<dbReference type="Proteomes" id="UP000799436">
    <property type="component" value="Unassembled WGS sequence"/>
</dbReference>
<name>A0A6G1LH21_9PEZI</name>